<evidence type="ECO:0000256" key="6">
    <source>
        <dbReference type="ARBA" id="ARBA00023136"/>
    </source>
</evidence>
<dbReference type="GO" id="GO:0016020">
    <property type="term" value="C:membrane"/>
    <property type="evidence" value="ECO:0007669"/>
    <property type="project" value="UniProtKB-SubCell"/>
</dbReference>
<dbReference type="VEuPathDB" id="FungiDB:C7M61_003258"/>
<keyword evidence="3" id="KW-0813">Transport</keyword>
<keyword evidence="10" id="KW-1185">Reference proteome</keyword>
<organism evidence="9 10">
    <name type="scientific">Candidozyma pseudohaemuli</name>
    <dbReference type="NCBI Taxonomy" id="418784"/>
    <lineage>
        <taxon>Eukaryota</taxon>
        <taxon>Fungi</taxon>
        <taxon>Dikarya</taxon>
        <taxon>Ascomycota</taxon>
        <taxon>Saccharomycotina</taxon>
        <taxon>Pichiomycetes</taxon>
        <taxon>Metschnikowiaceae</taxon>
        <taxon>Candidozyma</taxon>
    </lineage>
</organism>
<dbReference type="Gene3D" id="1.20.1250.20">
    <property type="entry name" value="MFS general substrate transporter like domains"/>
    <property type="match status" value="1"/>
</dbReference>
<proteinExistence type="inferred from homology"/>
<dbReference type="Pfam" id="PF00083">
    <property type="entry name" value="Sugar_tr"/>
    <property type="match status" value="1"/>
</dbReference>
<evidence type="ECO:0000259" key="8">
    <source>
        <dbReference type="PROSITE" id="PS50850"/>
    </source>
</evidence>
<feature type="transmembrane region" description="Helical" evidence="7">
    <location>
        <begin position="72"/>
        <end position="91"/>
    </location>
</feature>
<dbReference type="GO" id="GO:0005351">
    <property type="term" value="F:carbohydrate:proton symporter activity"/>
    <property type="evidence" value="ECO:0007669"/>
    <property type="project" value="TreeGrafter"/>
</dbReference>
<feature type="transmembrane region" description="Helical" evidence="7">
    <location>
        <begin position="402"/>
        <end position="421"/>
    </location>
</feature>
<dbReference type="InterPro" id="IPR050360">
    <property type="entry name" value="MFS_Sugar_Transporters"/>
</dbReference>
<keyword evidence="6 7" id="KW-0472">Membrane</keyword>
<dbReference type="OrthoDB" id="4086444at2759"/>
<feature type="domain" description="Major facilitator superfamily (MFS) profile" evidence="8">
    <location>
        <begin position="3"/>
        <end position="426"/>
    </location>
</feature>
<feature type="transmembrane region" description="Helical" evidence="7">
    <location>
        <begin position="374"/>
        <end position="396"/>
    </location>
</feature>
<dbReference type="InterPro" id="IPR036259">
    <property type="entry name" value="MFS_trans_sf"/>
</dbReference>
<evidence type="ECO:0000256" key="2">
    <source>
        <dbReference type="ARBA" id="ARBA00010992"/>
    </source>
</evidence>
<feature type="transmembrane region" description="Helical" evidence="7">
    <location>
        <begin position="294"/>
        <end position="314"/>
    </location>
</feature>
<feature type="transmembrane region" description="Helical" evidence="7">
    <location>
        <begin position="230"/>
        <end position="255"/>
    </location>
</feature>
<dbReference type="SUPFAM" id="SSF103473">
    <property type="entry name" value="MFS general substrate transporter"/>
    <property type="match status" value="1"/>
</dbReference>
<comment type="similarity">
    <text evidence="2">Belongs to the major facilitator superfamily. Sugar transporter (TC 2.A.1.1) family.</text>
</comment>
<dbReference type="Proteomes" id="UP000241107">
    <property type="component" value="Unassembled WGS sequence"/>
</dbReference>
<dbReference type="EMBL" id="PYFQ01000008">
    <property type="protein sequence ID" value="PSK37554.1"/>
    <property type="molecule type" value="Genomic_DNA"/>
</dbReference>
<feature type="transmembrane region" description="Helical" evidence="7">
    <location>
        <begin position="43"/>
        <end position="65"/>
    </location>
</feature>
<comment type="subcellular location">
    <subcellularLocation>
        <location evidence="1">Membrane</location>
        <topology evidence="1">Multi-pass membrane protein</topology>
    </subcellularLocation>
</comment>
<keyword evidence="4 7" id="KW-0812">Transmembrane</keyword>
<dbReference type="STRING" id="418784.A0A2P7YNL3"/>
<dbReference type="PROSITE" id="PS50850">
    <property type="entry name" value="MFS"/>
    <property type="match status" value="1"/>
</dbReference>
<feature type="transmembrane region" description="Helical" evidence="7">
    <location>
        <begin position="97"/>
        <end position="118"/>
    </location>
</feature>
<keyword evidence="5 7" id="KW-1133">Transmembrane helix</keyword>
<evidence type="ECO:0000256" key="7">
    <source>
        <dbReference type="SAM" id="Phobius"/>
    </source>
</evidence>
<evidence type="ECO:0000313" key="10">
    <source>
        <dbReference type="Proteomes" id="UP000241107"/>
    </source>
</evidence>
<reference evidence="9 10" key="1">
    <citation type="submission" date="2018-03" db="EMBL/GenBank/DDBJ databases">
        <title>Candida pseudohaemulonii genome assembly and annotation.</title>
        <authorList>
            <person name="Munoz J.F."/>
            <person name="Gade L.G."/>
            <person name="Chow N.A."/>
            <person name="Litvintseva A.P."/>
            <person name="Loparev V.N."/>
            <person name="Cuomo C.A."/>
        </authorList>
    </citation>
    <scope>NUCLEOTIDE SEQUENCE [LARGE SCALE GENOMIC DNA]</scope>
    <source>
        <strain evidence="9 10">B12108</strain>
    </source>
</reference>
<accession>A0A2P7YNL3</accession>
<name>A0A2P7YNL3_9ASCO</name>
<dbReference type="InterPro" id="IPR005828">
    <property type="entry name" value="MFS_sugar_transport-like"/>
</dbReference>
<evidence type="ECO:0000256" key="5">
    <source>
        <dbReference type="ARBA" id="ARBA00022989"/>
    </source>
</evidence>
<dbReference type="InterPro" id="IPR020846">
    <property type="entry name" value="MFS_dom"/>
</dbReference>
<dbReference type="PANTHER" id="PTHR48022">
    <property type="entry name" value="PLASTIDIC GLUCOSE TRANSPORTER 4"/>
    <property type="match status" value="1"/>
</dbReference>
<evidence type="ECO:0000256" key="3">
    <source>
        <dbReference type="ARBA" id="ARBA00022448"/>
    </source>
</evidence>
<feature type="transmembrane region" description="Helical" evidence="7">
    <location>
        <begin position="163"/>
        <end position="183"/>
    </location>
</feature>
<gene>
    <name evidence="9" type="ORF">C7M61_003258</name>
</gene>
<dbReference type="AlphaFoldDB" id="A0A2P7YNL3"/>
<evidence type="ECO:0000256" key="1">
    <source>
        <dbReference type="ARBA" id="ARBA00004141"/>
    </source>
</evidence>
<feature type="transmembrane region" description="Helical" evidence="7">
    <location>
        <begin position="334"/>
        <end position="353"/>
    </location>
</feature>
<protein>
    <recommendedName>
        <fullName evidence="8">Major facilitator superfamily (MFS) profile domain-containing protein</fullName>
    </recommendedName>
</protein>
<evidence type="ECO:0000313" key="9">
    <source>
        <dbReference type="EMBL" id="PSK37554.1"/>
    </source>
</evidence>
<sequence>MPKLTLTWALLFFYFLAAALYGIELHAFVASFALLPEALPWQYVLLWSSVPLGATIACLGTPFLVDFAGSVASVQLGFVVWTAASVGLVFVENIFLLMVGRALVGAGAGMAMAGGLVYTSQMAKFRGFAVLAAFVGGVCGKMVGRVVEAILERNATEKWQIKAPFVVQAVWAALLVLLGFFFLEYPPWLQWRGFLESANETRYALAPRAFPENGRPCSWKQLLENHKWSLLRAVLCQIWLHLTGVSAMVFCLPVLLPLFQRGGYGDVAFYAVHGLMAGAAVLATPVSQWGSRRFFLMYGYGLLGGSFATLFGLFMHFGQPSNGEILNVVLPPEIASWGLAVFFFVFTVDALYISPLAAQYTVEVLPREAYSKGIGISMAFSWLFYGASMFGVPLVFRALQEWAFLVLGLSCFAGALLLAFFPCKKEEEVWETEIPTPVAAPLKPKSSLHALEVLADPPLVFTKRSSEFPTFGKNVAKLLPAHQKLLESSDPVPSKELPLVTARQFSENESSSAQSTVILQTAKAHQSVKLQLGSHLNGLWSPSEVEFKRLEEPGMDRGGLKEEFEAPGLFGEAEQPVALFGRRLGKRGLLNANTASS</sequence>
<dbReference type="RefSeq" id="XP_024713089.1">
    <property type="nucleotide sequence ID" value="XM_024858602.1"/>
</dbReference>
<feature type="transmembrane region" description="Helical" evidence="7">
    <location>
        <begin position="267"/>
        <end position="287"/>
    </location>
</feature>
<dbReference type="GeneID" id="36566647"/>
<feature type="transmembrane region" description="Helical" evidence="7">
    <location>
        <begin position="125"/>
        <end position="143"/>
    </location>
</feature>
<comment type="caution">
    <text evidence="9">The sequence shown here is derived from an EMBL/GenBank/DDBJ whole genome shotgun (WGS) entry which is preliminary data.</text>
</comment>
<dbReference type="PANTHER" id="PTHR48022:SF2">
    <property type="entry name" value="PLASTIDIC GLUCOSE TRANSPORTER 4"/>
    <property type="match status" value="1"/>
</dbReference>
<evidence type="ECO:0000256" key="4">
    <source>
        <dbReference type="ARBA" id="ARBA00022692"/>
    </source>
</evidence>